<dbReference type="PANTHER" id="PTHR33375:SF1">
    <property type="entry name" value="CHROMOSOME-PARTITIONING PROTEIN PARB-RELATED"/>
    <property type="match status" value="1"/>
</dbReference>
<evidence type="ECO:0000259" key="5">
    <source>
        <dbReference type="SMART" id="SM00470"/>
    </source>
</evidence>
<gene>
    <name evidence="6" type="ordered locus">Clocl_0008</name>
</gene>
<reference evidence="7" key="1">
    <citation type="submission" date="2011-12" db="EMBL/GenBank/DDBJ databases">
        <title>Complete sequence of Clostridium clariflavum DSM 19732.</title>
        <authorList>
            <consortium name="US DOE Joint Genome Institute"/>
            <person name="Lucas S."/>
            <person name="Han J."/>
            <person name="Lapidus A."/>
            <person name="Cheng J.-F."/>
            <person name="Goodwin L."/>
            <person name="Pitluck S."/>
            <person name="Peters L."/>
            <person name="Teshima H."/>
            <person name="Detter J.C."/>
            <person name="Han C."/>
            <person name="Tapia R."/>
            <person name="Land M."/>
            <person name="Hauser L."/>
            <person name="Kyrpides N."/>
            <person name="Ivanova N."/>
            <person name="Pagani I."/>
            <person name="Kitzmiller T."/>
            <person name="Lynd L."/>
            <person name="Izquierdo J."/>
            <person name="Woyke T."/>
        </authorList>
    </citation>
    <scope>NUCLEOTIDE SEQUENCE [LARGE SCALE GENOMIC DNA]</scope>
    <source>
        <strain evidence="7">DSM 19732 / NBRC 101661 / EBR45</strain>
    </source>
</reference>
<dbReference type="Gene3D" id="3.90.1530.30">
    <property type="match status" value="1"/>
</dbReference>
<sequence>MSKKGLGKGLGALISTANEEIQSGGVIELKINEIEPTVGQPRKKFDDEKLMQLSESIKEHGIVQPIIVRKEDNTYKIVAGERRWRAARLAGLTSVPVIVKELSNRQVMEMALIENIQREDLNPIEEAEAYERLLNEYNMTQEELSKSIGKNRSTIANIIRLLYLCDKVKEHLINGEISSGHARAILALDDIELQEKVCKEIIEKSLSVRETEKLVKRIQKGGEKVEKVKNEDENIQKIEDDLEKILGTKVKLFNKNKKGKIMIEYYSNEDLERILELFKKMEK</sequence>
<dbReference type="HOGENOM" id="CLU_023853_0_0_9"/>
<dbReference type="InterPro" id="IPR004437">
    <property type="entry name" value="ParB/RepB/Spo0J"/>
</dbReference>
<keyword evidence="4" id="KW-0238">DNA-binding</keyword>
<dbReference type="EMBL" id="CP003065">
    <property type="protein sequence ID" value="AEV66768.1"/>
    <property type="molecule type" value="Genomic_DNA"/>
</dbReference>
<keyword evidence="7" id="KW-1185">Reference proteome</keyword>
<dbReference type="InterPro" id="IPR057240">
    <property type="entry name" value="ParB_dimer_C"/>
</dbReference>
<dbReference type="OrthoDB" id="9802051at2"/>
<dbReference type="Gene3D" id="1.10.10.2830">
    <property type="match status" value="1"/>
</dbReference>
<dbReference type="SMART" id="SM00470">
    <property type="entry name" value="ParB"/>
    <property type="match status" value="1"/>
</dbReference>
<dbReference type="Proteomes" id="UP000005435">
    <property type="component" value="Chromosome"/>
</dbReference>
<evidence type="ECO:0000313" key="6">
    <source>
        <dbReference type="EMBL" id="AEV66768.1"/>
    </source>
</evidence>
<dbReference type="GO" id="GO:0045881">
    <property type="term" value="P:positive regulation of sporulation resulting in formation of a cellular spore"/>
    <property type="evidence" value="ECO:0007669"/>
    <property type="project" value="TreeGrafter"/>
</dbReference>
<dbReference type="FunFam" id="3.90.1530.30:FF:000001">
    <property type="entry name" value="Chromosome partitioning protein ParB"/>
    <property type="match status" value="1"/>
</dbReference>
<feature type="domain" description="ParB-like N-terminal" evidence="5">
    <location>
        <begin position="27"/>
        <end position="116"/>
    </location>
</feature>
<dbReference type="CDD" id="cd16393">
    <property type="entry name" value="SPO0J_N"/>
    <property type="match status" value="1"/>
</dbReference>
<dbReference type="eggNOG" id="COG1475">
    <property type="taxonomic scope" value="Bacteria"/>
</dbReference>
<dbReference type="GO" id="GO:0007059">
    <property type="term" value="P:chromosome segregation"/>
    <property type="evidence" value="ECO:0007669"/>
    <property type="project" value="UniProtKB-KW"/>
</dbReference>
<evidence type="ECO:0000256" key="1">
    <source>
        <dbReference type="ARBA" id="ARBA00004453"/>
    </source>
</evidence>
<dbReference type="KEGG" id="ccl:Clocl_0008"/>
<evidence type="ECO:0000256" key="2">
    <source>
        <dbReference type="ARBA" id="ARBA00006295"/>
    </source>
</evidence>
<dbReference type="InterPro" id="IPR036086">
    <property type="entry name" value="ParB/Sulfiredoxin_sf"/>
</dbReference>
<evidence type="ECO:0000256" key="3">
    <source>
        <dbReference type="ARBA" id="ARBA00022829"/>
    </source>
</evidence>
<dbReference type="RefSeq" id="WP_014253406.1">
    <property type="nucleotide sequence ID" value="NC_016627.1"/>
</dbReference>
<keyword evidence="3" id="KW-0159">Chromosome partition</keyword>
<dbReference type="FunFam" id="1.10.10.2830:FF:000001">
    <property type="entry name" value="Chromosome partitioning protein ParB"/>
    <property type="match status" value="1"/>
</dbReference>
<name>G8LYQ0_ACECE</name>
<dbReference type="Pfam" id="PF02195">
    <property type="entry name" value="ParB_N"/>
    <property type="match status" value="1"/>
</dbReference>
<dbReference type="SUPFAM" id="SSF109709">
    <property type="entry name" value="KorB DNA-binding domain-like"/>
    <property type="match status" value="1"/>
</dbReference>
<dbReference type="SUPFAM" id="SSF110849">
    <property type="entry name" value="ParB/Sulfiredoxin"/>
    <property type="match status" value="1"/>
</dbReference>
<evidence type="ECO:0000313" key="7">
    <source>
        <dbReference type="Proteomes" id="UP000005435"/>
    </source>
</evidence>
<dbReference type="GO" id="GO:0009295">
    <property type="term" value="C:nucleoid"/>
    <property type="evidence" value="ECO:0007669"/>
    <property type="project" value="UniProtKB-SubCell"/>
</dbReference>
<dbReference type="GO" id="GO:0005694">
    <property type="term" value="C:chromosome"/>
    <property type="evidence" value="ECO:0007669"/>
    <property type="project" value="TreeGrafter"/>
</dbReference>
<dbReference type="InterPro" id="IPR041468">
    <property type="entry name" value="HTH_ParB/Spo0J"/>
</dbReference>
<evidence type="ECO:0000256" key="4">
    <source>
        <dbReference type="ARBA" id="ARBA00023125"/>
    </source>
</evidence>
<accession>G8LYQ0</accession>
<organism evidence="6 7">
    <name type="scientific">Acetivibrio clariflavus (strain DSM 19732 / NBRC 101661 / EBR45)</name>
    <name type="common">Clostridium clariflavum</name>
    <dbReference type="NCBI Taxonomy" id="720554"/>
    <lineage>
        <taxon>Bacteria</taxon>
        <taxon>Bacillati</taxon>
        <taxon>Bacillota</taxon>
        <taxon>Clostridia</taxon>
        <taxon>Eubacteriales</taxon>
        <taxon>Oscillospiraceae</taxon>
        <taxon>Acetivibrio</taxon>
    </lineage>
</organism>
<reference evidence="6 7" key="2">
    <citation type="journal article" date="2012" name="Stand. Genomic Sci.">
        <title>Complete Genome Sequence of Clostridium clariflavum DSM 19732.</title>
        <authorList>
            <person name="Izquierdo J.A."/>
            <person name="Goodwin L."/>
            <person name="Davenport K.W."/>
            <person name="Teshima H."/>
            <person name="Bruce D."/>
            <person name="Detter C."/>
            <person name="Tapia R."/>
            <person name="Han S."/>
            <person name="Land M."/>
            <person name="Hauser L."/>
            <person name="Jeffries C.D."/>
            <person name="Han J."/>
            <person name="Pitluck S."/>
            <person name="Nolan M."/>
            <person name="Chen A."/>
            <person name="Huntemann M."/>
            <person name="Mavromatis K."/>
            <person name="Mikhailova N."/>
            <person name="Liolios K."/>
            <person name="Woyke T."/>
            <person name="Lynd L.R."/>
        </authorList>
    </citation>
    <scope>NUCLEOTIDE SEQUENCE [LARGE SCALE GENOMIC DNA]</scope>
    <source>
        <strain evidence="7">DSM 19732 / NBRC 101661 / EBR45</strain>
    </source>
</reference>
<dbReference type="GO" id="GO:0003677">
    <property type="term" value="F:DNA binding"/>
    <property type="evidence" value="ECO:0007669"/>
    <property type="project" value="UniProtKB-KW"/>
</dbReference>
<dbReference type="Pfam" id="PF17762">
    <property type="entry name" value="HTH_ParB"/>
    <property type="match status" value="1"/>
</dbReference>
<dbReference type="NCBIfam" id="TIGR00180">
    <property type="entry name" value="parB_part"/>
    <property type="match status" value="1"/>
</dbReference>
<dbReference type="PANTHER" id="PTHR33375">
    <property type="entry name" value="CHROMOSOME-PARTITIONING PROTEIN PARB-RELATED"/>
    <property type="match status" value="1"/>
</dbReference>
<dbReference type="AlphaFoldDB" id="G8LYQ0"/>
<proteinExistence type="inferred from homology"/>
<comment type="subcellular location">
    <subcellularLocation>
        <location evidence="1">Cytoplasm</location>
        <location evidence="1">Nucleoid</location>
    </subcellularLocation>
</comment>
<dbReference type="InterPro" id="IPR050336">
    <property type="entry name" value="Chromosome_partition/occlusion"/>
</dbReference>
<dbReference type="STRING" id="720554.Clocl_0008"/>
<dbReference type="InterPro" id="IPR003115">
    <property type="entry name" value="ParB_N"/>
</dbReference>
<comment type="similarity">
    <text evidence="2">Belongs to the ParB family.</text>
</comment>
<protein>
    <submittedName>
        <fullName evidence="6">ParB-like partition protein</fullName>
    </submittedName>
</protein>
<dbReference type="Pfam" id="PF23552">
    <property type="entry name" value="ParB_C"/>
    <property type="match status" value="1"/>
</dbReference>